<organism evidence="1 2">
    <name type="scientific">Photobacterium chitinilyticum</name>
    <dbReference type="NCBI Taxonomy" id="2485123"/>
    <lineage>
        <taxon>Bacteria</taxon>
        <taxon>Pseudomonadati</taxon>
        <taxon>Pseudomonadota</taxon>
        <taxon>Gammaproteobacteria</taxon>
        <taxon>Vibrionales</taxon>
        <taxon>Vibrionaceae</taxon>
        <taxon>Photobacterium</taxon>
    </lineage>
</organism>
<dbReference type="InterPro" id="IPR032675">
    <property type="entry name" value="LRR_dom_sf"/>
</dbReference>
<dbReference type="Gene3D" id="3.80.10.10">
    <property type="entry name" value="Ribonuclease Inhibitor"/>
    <property type="match status" value="3"/>
</dbReference>
<dbReference type="SUPFAM" id="SSF52058">
    <property type="entry name" value="L domain-like"/>
    <property type="match status" value="1"/>
</dbReference>
<protein>
    <submittedName>
        <fullName evidence="1">Leucine-rich repeat domain-containing protein</fullName>
    </submittedName>
</protein>
<evidence type="ECO:0000313" key="1">
    <source>
        <dbReference type="EMBL" id="RWX56399.1"/>
    </source>
</evidence>
<dbReference type="RefSeq" id="WP_128783483.1">
    <property type="nucleotide sequence ID" value="NZ_RJLM01000002.1"/>
</dbReference>
<dbReference type="AlphaFoldDB" id="A0A444JTM3"/>
<sequence length="935" mass="104911">MSHFELDDFNAEECLEKVHASVLSLEYDCCDERPSWAELAKAFPNLKEFSFSYFGSDSKKRRIETEFFRRFPDLTRLKVDELTVDLTGVEPEHLNHLTSVNFDKCINGQYLSVFGNLPVLETLEVKVSGGDVVFKTGTESGLKNLKLQLINNVRSIDCDLAASSLAKLELGESGYQNDNQGAVDIKALSLPATLNELKLALTHEPNLPDNLLGDNPELELVHMTLGNATLPPKLLGDVQSIDKLTIALRGETPPLPETLFANLKRVDDLKLELEYTPCSAALLPAGLPLKVFHYRNASGLMTDANELRLPELDEAWLDGFDDEQLAWLEHSPKITYLNIAGIKEMPDDFPFLPALEYFILRSCRGQSLPASIRSNPFVTHYSHWGVQLEKLGDLSAMTGLKNVRLVPGEHTQNKLPELDDLASAPALKEVELRVSMESFEPALLKLPIAAQIEFYPETLAKEFQILRTSRLSEDQMLELLTILANVNKPAQLPTMPAAFHLTMMEAKYNRFKAQHKSWLREQAKVSELQQPFGAGSCLFIAGRSGIKTTELKVKAAEIGFRISKKLDNSVTHLLLGSCPKQTADYDLTSLKLIDDTVLQQCFTTQAPKFLQQDQASAGGMTDSVLAMLASPDEGCHKVAVEMLAQGGVTAEMHIPLFLILKTTADNAFRKEIKHLLAGQGDEAFLLAVSDRILFHNVRGLDQYGSHRGQCVMVDKLKKQRKKWGEALCTAFAKAYYDRFGDGLMYVLMQKEQTPERLAILSELVEDDCLNWRRGAGFDLVLQDGDEKERLKLHWHPRYKMNYDELLGAAKTPLPAELPLRESIRKLNLGNCLLSTLPTGIDHYQHISELSLSFNPLETLPTSLVNFTQLESLDLSYCHFREFPKVLLKLSNLKRLDLRRACRVDYDSGYDDPSYRSLTVPDAFRALNPDCEILED</sequence>
<dbReference type="SUPFAM" id="SSF52047">
    <property type="entry name" value="RNI-like"/>
    <property type="match status" value="1"/>
</dbReference>
<proteinExistence type="predicted"/>
<dbReference type="PANTHER" id="PTHR47186:SF61">
    <property type="entry name" value="LEUCINE-RICH REPEAT-CONTAINING PROTEIN 57-RELATED"/>
    <property type="match status" value="1"/>
</dbReference>
<evidence type="ECO:0000313" key="2">
    <source>
        <dbReference type="Proteomes" id="UP000287563"/>
    </source>
</evidence>
<accession>A0A444JTM3</accession>
<dbReference type="OrthoDB" id="5846212at2"/>
<dbReference type="Proteomes" id="UP000287563">
    <property type="component" value="Unassembled WGS sequence"/>
</dbReference>
<comment type="caution">
    <text evidence="1">The sequence shown here is derived from an EMBL/GenBank/DDBJ whole genome shotgun (WGS) entry which is preliminary data.</text>
</comment>
<name>A0A444JTM3_9GAMM</name>
<gene>
    <name evidence="1" type="ORF">EDI28_09015</name>
</gene>
<keyword evidence="2" id="KW-1185">Reference proteome</keyword>
<reference evidence="1 2" key="1">
    <citation type="submission" date="2018-11" db="EMBL/GenBank/DDBJ databases">
        <title>Photobacterium sp. BEI247 sp. nov., a marine bacterium isolated from Yongle Blue Hole in the South China Sea.</title>
        <authorList>
            <person name="Wang X."/>
        </authorList>
    </citation>
    <scope>NUCLEOTIDE SEQUENCE [LARGE SCALE GENOMIC DNA]</scope>
    <source>
        <strain evidence="2">BEI247</strain>
    </source>
</reference>
<dbReference type="EMBL" id="RJLM01000002">
    <property type="protein sequence ID" value="RWX56399.1"/>
    <property type="molecule type" value="Genomic_DNA"/>
</dbReference>
<dbReference type="PANTHER" id="PTHR47186">
    <property type="entry name" value="LEUCINE-RICH REPEAT-CONTAINING PROTEIN 57"/>
    <property type="match status" value="1"/>
</dbReference>